<organism evidence="12 13">
    <name type="scientific">Brettanomyces naardenensis</name>
    <name type="common">Yeast</name>
    <dbReference type="NCBI Taxonomy" id="13370"/>
    <lineage>
        <taxon>Eukaryota</taxon>
        <taxon>Fungi</taxon>
        <taxon>Dikarya</taxon>
        <taxon>Ascomycota</taxon>
        <taxon>Saccharomycotina</taxon>
        <taxon>Pichiomycetes</taxon>
        <taxon>Pichiales</taxon>
        <taxon>Pichiaceae</taxon>
        <taxon>Brettanomyces</taxon>
    </lineage>
</organism>
<feature type="compositionally biased region" description="Basic and acidic residues" evidence="10">
    <location>
        <begin position="25"/>
        <end position="38"/>
    </location>
</feature>
<evidence type="ECO:0000256" key="4">
    <source>
        <dbReference type="ARBA" id="ARBA00022741"/>
    </source>
</evidence>
<dbReference type="InParanoid" id="A0A448YL78"/>
<evidence type="ECO:0000256" key="5">
    <source>
        <dbReference type="ARBA" id="ARBA00022777"/>
    </source>
</evidence>
<dbReference type="PANTHER" id="PTHR24343">
    <property type="entry name" value="SERINE/THREONINE KINASE"/>
    <property type="match status" value="1"/>
</dbReference>
<feature type="compositionally biased region" description="Polar residues" evidence="10">
    <location>
        <begin position="786"/>
        <end position="805"/>
    </location>
</feature>
<evidence type="ECO:0000256" key="3">
    <source>
        <dbReference type="ARBA" id="ARBA00022679"/>
    </source>
</evidence>
<dbReference type="EC" id="2.7.11.1" evidence="1"/>
<evidence type="ECO:0000256" key="6">
    <source>
        <dbReference type="ARBA" id="ARBA00022840"/>
    </source>
</evidence>
<dbReference type="PROSITE" id="PS00108">
    <property type="entry name" value="PROTEIN_KINASE_ST"/>
    <property type="match status" value="1"/>
</dbReference>
<dbReference type="OrthoDB" id="6513151at2759"/>
<keyword evidence="3" id="KW-0808">Transferase</keyword>
<gene>
    <name evidence="12" type="ORF">BRENAR_LOCUS2390</name>
</gene>
<keyword evidence="6 9" id="KW-0067">ATP-binding</keyword>
<evidence type="ECO:0000256" key="7">
    <source>
        <dbReference type="ARBA" id="ARBA00047899"/>
    </source>
</evidence>
<accession>A0A448YL78</accession>
<dbReference type="SMART" id="SM00220">
    <property type="entry name" value="S_TKc"/>
    <property type="match status" value="1"/>
</dbReference>
<dbReference type="InterPro" id="IPR000719">
    <property type="entry name" value="Prot_kinase_dom"/>
</dbReference>
<evidence type="ECO:0000259" key="11">
    <source>
        <dbReference type="PROSITE" id="PS50011"/>
    </source>
</evidence>
<feature type="compositionally biased region" description="Low complexity" evidence="10">
    <location>
        <begin position="323"/>
        <end position="341"/>
    </location>
</feature>
<dbReference type="InterPro" id="IPR008271">
    <property type="entry name" value="Ser/Thr_kinase_AS"/>
</dbReference>
<evidence type="ECO:0000256" key="1">
    <source>
        <dbReference type="ARBA" id="ARBA00012513"/>
    </source>
</evidence>
<evidence type="ECO:0000256" key="9">
    <source>
        <dbReference type="PROSITE-ProRule" id="PRU10141"/>
    </source>
</evidence>
<feature type="compositionally biased region" description="Polar residues" evidence="10">
    <location>
        <begin position="279"/>
        <end position="303"/>
    </location>
</feature>
<evidence type="ECO:0000313" key="12">
    <source>
        <dbReference type="EMBL" id="VEU21657.1"/>
    </source>
</evidence>
<sequence>MSASPTATRPAPKERVGMSSLTRLINEHKNNPQKKDDDVTGASVPPEPQASNHTSSTSSSGSGHRNEYNRTITTTISLEGVSPDDEDDGFDEDDELTYDPRRAHKKDRRKSTITQLSSENERLGHSSSSSHHAIPVRVNTAPVFTDNLAAEARTPVGVSSHAGSYYHVQSPSSVSSLRRPSPYLSNSYTSLSNMIPYSAPGTKNEHLSSSMSSMGGNFAMPSNGQMITGNHLASPTVASCSQLEPRFIVSKQKIQKAQVLPSKSSSSLVNFFSRSRRGTITNTTGTYDQNVSASPKNLNNVSGVNLPASASYANAHPSEDSHSPSSHSSLESNSSTITSRHSSMADLRRFFKKSLSFNAQGTQIPSSPSSPRVSKLSAGLVAQRQLSMNGQHVSSQPSSPVSPSPYLQHIRSIDQPAPTYNPSYRVSSSADDFETSPTAYQSSQGPSGSTPGSNLGTSTSSAVTSLTSPSTTSTSSYQVSVGGNINPEIPFNKRYTKFGDNLGQGAGGMVKLVKRVRDSKVFAVKEFRARFPHESRRDYTKKITSEYCIGSTLKHPNVIETVEISYENDHMYQVMEYCDYDLFAIVMSYKMGVEEISCCFKQILNGVKYIHSIGLAHRDLKLDNCVINKDGIVKIIDFGSAVVFQYPLSQNLVEASGIVGSDPYLAPEVCVFSKYDPRPVDIWSCAIIYCCMMLKKFPWKVPKLSDSSFKMFASREPGVTFGELLKRLPAPPSYDEITEDEDVETEVIEATTPVELGEGIRALPSGDHISHGSNGSKKSNGSAHSQPTPQDNNNPGDPSNPARHTSSIMGEQRLLDALPKEVRPLIGKMVQLAPACRISIDNCFEDRWLDGIQMCVMQDENGEESVDGKLKAATNHTHTQVDQSVAHIAALERNRRKNKK</sequence>
<keyword evidence="2" id="KW-0723">Serine/threonine-protein kinase</keyword>
<keyword evidence="4 9" id="KW-0547">Nucleotide-binding</keyword>
<dbReference type="Gene3D" id="1.10.510.10">
    <property type="entry name" value="Transferase(Phosphotransferase) domain 1"/>
    <property type="match status" value="1"/>
</dbReference>
<dbReference type="InterPro" id="IPR017441">
    <property type="entry name" value="Protein_kinase_ATP_BS"/>
</dbReference>
<feature type="compositionally biased region" description="Basic residues" evidence="10">
    <location>
        <begin position="102"/>
        <end position="111"/>
    </location>
</feature>
<evidence type="ECO:0000256" key="10">
    <source>
        <dbReference type="SAM" id="MobiDB-lite"/>
    </source>
</evidence>
<dbReference type="PROSITE" id="PS50011">
    <property type="entry name" value="PROTEIN_KINASE_DOM"/>
    <property type="match status" value="1"/>
</dbReference>
<protein>
    <recommendedName>
        <fullName evidence="1">non-specific serine/threonine protein kinase</fullName>
        <ecNumber evidence="1">2.7.11.1</ecNumber>
    </recommendedName>
</protein>
<dbReference type="GO" id="GO:0005829">
    <property type="term" value="C:cytosol"/>
    <property type="evidence" value="ECO:0007669"/>
    <property type="project" value="TreeGrafter"/>
</dbReference>
<dbReference type="Pfam" id="PF00069">
    <property type="entry name" value="Pkinase"/>
    <property type="match status" value="1"/>
</dbReference>
<comment type="catalytic activity">
    <reaction evidence="7">
        <text>L-threonyl-[protein] + ATP = O-phospho-L-threonyl-[protein] + ADP + H(+)</text>
        <dbReference type="Rhea" id="RHEA:46608"/>
        <dbReference type="Rhea" id="RHEA-COMP:11060"/>
        <dbReference type="Rhea" id="RHEA-COMP:11605"/>
        <dbReference type="ChEBI" id="CHEBI:15378"/>
        <dbReference type="ChEBI" id="CHEBI:30013"/>
        <dbReference type="ChEBI" id="CHEBI:30616"/>
        <dbReference type="ChEBI" id="CHEBI:61977"/>
        <dbReference type="ChEBI" id="CHEBI:456216"/>
        <dbReference type="EC" id="2.7.11.1"/>
    </reaction>
</comment>
<comment type="catalytic activity">
    <reaction evidence="8">
        <text>L-seryl-[protein] + ATP = O-phospho-L-seryl-[protein] + ADP + H(+)</text>
        <dbReference type="Rhea" id="RHEA:17989"/>
        <dbReference type="Rhea" id="RHEA-COMP:9863"/>
        <dbReference type="Rhea" id="RHEA-COMP:11604"/>
        <dbReference type="ChEBI" id="CHEBI:15378"/>
        <dbReference type="ChEBI" id="CHEBI:29999"/>
        <dbReference type="ChEBI" id="CHEBI:30616"/>
        <dbReference type="ChEBI" id="CHEBI:83421"/>
        <dbReference type="ChEBI" id="CHEBI:456216"/>
        <dbReference type="EC" id="2.7.11.1"/>
    </reaction>
</comment>
<proteinExistence type="predicted"/>
<feature type="compositionally biased region" description="Polar residues" evidence="10">
    <location>
        <begin position="418"/>
        <end position="440"/>
    </location>
</feature>
<dbReference type="InterPro" id="IPR011009">
    <property type="entry name" value="Kinase-like_dom_sf"/>
</dbReference>
<dbReference type="AlphaFoldDB" id="A0A448YL78"/>
<keyword evidence="13" id="KW-1185">Reference proteome</keyword>
<dbReference type="GO" id="GO:0030447">
    <property type="term" value="P:filamentous growth"/>
    <property type="evidence" value="ECO:0007669"/>
    <property type="project" value="UniProtKB-ARBA"/>
</dbReference>
<feature type="domain" description="Protein kinase" evidence="11">
    <location>
        <begin position="496"/>
        <end position="849"/>
    </location>
</feature>
<dbReference type="Proteomes" id="UP000290900">
    <property type="component" value="Unassembled WGS sequence"/>
</dbReference>
<dbReference type="PROSITE" id="PS00107">
    <property type="entry name" value="PROTEIN_KINASE_ATP"/>
    <property type="match status" value="1"/>
</dbReference>
<feature type="compositionally biased region" description="Acidic residues" evidence="10">
    <location>
        <begin position="736"/>
        <end position="747"/>
    </location>
</feature>
<name>A0A448YL78_BRENA</name>
<dbReference type="GO" id="GO:0005524">
    <property type="term" value="F:ATP binding"/>
    <property type="evidence" value="ECO:0007669"/>
    <property type="project" value="UniProtKB-UniRule"/>
</dbReference>
<dbReference type="SUPFAM" id="SSF56112">
    <property type="entry name" value="Protein kinase-like (PK-like)"/>
    <property type="match status" value="1"/>
</dbReference>
<evidence type="ECO:0000313" key="13">
    <source>
        <dbReference type="Proteomes" id="UP000290900"/>
    </source>
</evidence>
<dbReference type="EMBL" id="CAACVR010000012">
    <property type="protein sequence ID" value="VEU21657.1"/>
    <property type="molecule type" value="Genomic_DNA"/>
</dbReference>
<evidence type="ECO:0000256" key="2">
    <source>
        <dbReference type="ARBA" id="ARBA00022527"/>
    </source>
</evidence>
<dbReference type="GO" id="GO:0004674">
    <property type="term" value="F:protein serine/threonine kinase activity"/>
    <property type="evidence" value="ECO:0007669"/>
    <property type="project" value="UniProtKB-KW"/>
</dbReference>
<feature type="region of interest" description="Disordered" evidence="10">
    <location>
        <begin position="279"/>
        <end position="341"/>
    </location>
</feature>
<keyword evidence="5" id="KW-0418">Kinase</keyword>
<feature type="compositionally biased region" description="Low complexity" evidence="10">
    <location>
        <begin position="771"/>
        <end position="785"/>
    </location>
</feature>
<feature type="region of interest" description="Disordered" evidence="10">
    <location>
        <begin position="732"/>
        <end position="805"/>
    </location>
</feature>
<feature type="binding site" evidence="9">
    <location>
        <position position="525"/>
    </location>
    <ligand>
        <name>ATP</name>
        <dbReference type="ChEBI" id="CHEBI:30616"/>
    </ligand>
</feature>
<reference evidence="12 13" key="1">
    <citation type="submission" date="2018-12" db="EMBL/GenBank/DDBJ databases">
        <authorList>
            <person name="Tiukova I."/>
            <person name="Dainat J."/>
        </authorList>
    </citation>
    <scope>NUCLEOTIDE SEQUENCE [LARGE SCALE GENOMIC DNA]</scope>
</reference>
<feature type="compositionally biased region" description="Low complexity" evidence="10">
    <location>
        <begin position="53"/>
        <end position="63"/>
    </location>
</feature>
<evidence type="ECO:0000256" key="8">
    <source>
        <dbReference type="ARBA" id="ARBA00048679"/>
    </source>
</evidence>
<feature type="compositionally biased region" description="Acidic residues" evidence="10">
    <location>
        <begin position="82"/>
        <end position="97"/>
    </location>
</feature>
<dbReference type="STRING" id="13370.A0A448YL78"/>
<feature type="compositionally biased region" description="Low complexity" evidence="10">
    <location>
        <begin position="393"/>
        <end position="405"/>
    </location>
</feature>
<feature type="region of interest" description="Disordered" evidence="10">
    <location>
        <begin position="1"/>
        <end position="134"/>
    </location>
</feature>
<dbReference type="Gene3D" id="3.30.200.20">
    <property type="entry name" value="Phosphorylase Kinase, domain 1"/>
    <property type="match status" value="1"/>
</dbReference>
<feature type="compositionally biased region" description="Low complexity" evidence="10">
    <location>
        <begin position="441"/>
        <end position="476"/>
    </location>
</feature>
<dbReference type="FunCoup" id="A0A448YL78">
    <property type="interactions" value="247"/>
</dbReference>
<dbReference type="PANTHER" id="PTHR24343:SF113">
    <property type="entry name" value="NITROGEN PERMEASE REACTIVATOR PROTEIN-RELATED"/>
    <property type="match status" value="1"/>
</dbReference>
<feature type="region of interest" description="Disordered" evidence="10">
    <location>
        <begin position="387"/>
        <end position="479"/>
    </location>
</feature>